<dbReference type="eggNOG" id="arCOG06502">
    <property type="taxonomic scope" value="Archaea"/>
</dbReference>
<feature type="compositionally biased region" description="Basic residues" evidence="1">
    <location>
        <begin position="414"/>
        <end position="424"/>
    </location>
</feature>
<feature type="compositionally biased region" description="Polar residues" evidence="1">
    <location>
        <begin position="144"/>
        <end position="153"/>
    </location>
</feature>
<dbReference type="SUPFAM" id="SSF53300">
    <property type="entry name" value="vWA-like"/>
    <property type="match status" value="1"/>
</dbReference>
<evidence type="ECO:0000256" key="1">
    <source>
        <dbReference type="SAM" id="MobiDB-lite"/>
    </source>
</evidence>
<dbReference type="Pfam" id="PF05762">
    <property type="entry name" value="VWA_CoxE"/>
    <property type="match status" value="1"/>
</dbReference>
<accession>M0MS78</accession>
<feature type="region of interest" description="Disordered" evidence="1">
    <location>
        <begin position="401"/>
        <end position="424"/>
    </location>
</feature>
<sequence>MKPTEHVREELVRFVRALRRAGVSVPANAGTTAARALVAVGFDDRERARVALRASLVPEQADVATFDELFAEFWRRLTAGLDPNGPAERPDDPPDGGLAPLGAEAAPGERSESDDGNGKNGDADETRDGLGTVVGRGTEAAGENVTTARYSPTGRSEEIATFAMPDEEGFDDAFDKLTRALAELAGRRWTTGEQRPDIRRALRASVGTGGAVVDLPERERARTALRVRVVVDVSRSVLDVIERPFLLRFLQRAHTIWRDTRAFFFDEDLREVTDSFDAPSSDAALAALERAEAEWGGGTHIGASLDRLRTEFPYAVDRRSVLVVVSDGLETSDVSVLERAMAELSRTAAAVLWLNPLAASPAYEPSARGMAAALPYLDGLFAFAGPDDLADLARQLRRQGSHGAIGYEHDRRRTERRTHQQRTT</sequence>
<dbReference type="STRING" id="931277.C448_04911"/>
<dbReference type="InterPro" id="IPR036465">
    <property type="entry name" value="vWFA_dom_sf"/>
</dbReference>
<comment type="caution">
    <text evidence="2">The sequence shown here is derived from an EMBL/GenBank/DDBJ whole genome shotgun (WGS) entry which is preliminary data.</text>
</comment>
<dbReference type="RefSeq" id="WP_004052202.1">
    <property type="nucleotide sequence ID" value="NZ_AOMC01000071.1"/>
</dbReference>
<dbReference type="OrthoDB" id="205257at2157"/>
<dbReference type="Proteomes" id="UP000011568">
    <property type="component" value="Unassembled WGS sequence"/>
</dbReference>
<dbReference type="AlphaFoldDB" id="M0MS78"/>
<dbReference type="CDD" id="cd00198">
    <property type="entry name" value="vWFA"/>
    <property type="match status" value="1"/>
</dbReference>
<name>M0MS78_HALMO</name>
<protein>
    <submittedName>
        <fullName evidence="2">VWA containing CoxE-like protein</fullName>
    </submittedName>
</protein>
<keyword evidence="3" id="KW-1185">Reference proteome</keyword>
<dbReference type="Gene3D" id="3.40.50.410">
    <property type="entry name" value="von Willebrand factor, type A domain"/>
    <property type="match status" value="1"/>
</dbReference>
<reference evidence="2 3" key="1">
    <citation type="journal article" date="2014" name="PLoS Genet.">
        <title>Phylogenetically driven sequencing of extremely halophilic archaea reveals strategies for static and dynamic osmo-response.</title>
        <authorList>
            <person name="Becker E.A."/>
            <person name="Seitzer P.M."/>
            <person name="Tritt A."/>
            <person name="Larsen D."/>
            <person name="Krusor M."/>
            <person name="Yao A.I."/>
            <person name="Wu D."/>
            <person name="Madern D."/>
            <person name="Eisen J.A."/>
            <person name="Darling A.E."/>
            <person name="Facciotti M.T."/>
        </authorList>
    </citation>
    <scope>NUCLEOTIDE SEQUENCE [LARGE SCALE GENOMIC DNA]</scope>
    <source>
        <strain evidence="2 3">DSM 1307</strain>
    </source>
</reference>
<organism evidence="2 3">
    <name type="scientific">Halococcus morrhuae DSM 1307</name>
    <dbReference type="NCBI Taxonomy" id="931277"/>
    <lineage>
        <taxon>Archaea</taxon>
        <taxon>Methanobacteriati</taxon>
        <taxon>Methanobacteriota</taxon>
        <taxon>Stenosarchaea group</taxon>
        <taxon>Halobacteria</taxon>
        <taxon>Halobacteriales</taxon>
        <taxon>Halococcaceae</taxon>
        <taxon>Halococcus</taxon>
    </lineage>
</organism>
<evidence type="ECO:0000313" key="3">
    <source>
        <dbReference type="Proteomes" id="UP000011568"/>
    </source>
</evidence>
<gene>
    <name evidence="2" type="ORF">C448_04911</name>
</gene>
<evidence type="ECO:0000313" key="2">
    <source>
        <dbReference type="EMBL" id="EMA47594.1"/>
    </source>
</evidence>
<dbReference type="PATRIC" id="fig|931277.6.peg.951"/>
<dbReference type="EMBL" id="AOMC01000071">
    <property type="protein sequence ID" value="EMA47594.1"/>
    <property type="molecule type" value="Genomic_DNA"/>
</dbReference>
<proteinExistence type="predicted"/>
<dbReference type="PANTHER" id="PTHR39338:SF6">
    <property type="entry name" value="BLL5662 PROTEIN"/>
    <property type="match status" value="1"/>
</dbReference>
<dbReference type="PANTHER" id="PTHR39338">
    <property type="entry name" value="BLL5662 PROTEIN-RELATED"/>
    <property type="match status" value="1"/>
</dbReference>
<dbReference type="InterPro" id="IPR008912">
    <property type="entry name" value="Uncharacterised_CoxE"/>
</dbReference>
<feature type="region of interest" description="Disordered" evidence="1">
    <location>
        <begin position="81"/>
        <end position="153"/>
    </location>
</feature>
<feature type="compositionally biased region" description="Low complexity" evidence="1">
    <location>
        <begin position="95"/>
        <end position="106"/>
    </location>
</feature>
<feature type="compositionally biased region" description="Basic and acidic residues" evidence="1">
    <location>
        <begin position="107"/>
        <end position="128"/>
    </location>
</feature>